<dbReference type="OrthoDB" id="8116725at2"/>
<name>A0A4Y9LP59_9BRAD</name>
<dbReference type="EMBL" id="SPQT01000015">
    <property type="protein sequence ID" value="TFV45370.1"/>
    <property type="molecule type" value="Genomic_DNA"/>
</dbReference>
<dbReference type="InterPro" id="IPR009506">
    <property type="entry name" value="YjiS-like"/>
</dbReference>
<dbReference type="Pfam" id="PF06568">
    <property type="entry name" value="YjiS-like"/>
    <property type="match status" value="1"/>
</dbReference>
<organism evidence="2 3">
    <name type="scientific">Bradyrhizobium niftali</name>
    <dbReference type="NCBI Taxonomy" id="2560055"/>
    <lineage>
        <taxon>Bacteria</taxon>
        <taxon>Pseudomonadati</taxon>
        <taxon>Pseudomonadota</taxon>
        <taxon>Alphaproteobacteria</taxon>
        <taxon>Hyphomicrobiales</taxon>
        <taxon>Nitrobacteraceae</taxon>
        <taxon>Bradyrhizobium</taxon>
    </lineage>
</organism>
<protein>
    <submittedName>
        <fullName evidence="2">DUF1127 domain-containing protein</fullName>
    </submittedName>
</protein>
<keyword evidence="3" id="KW-1185">Reference proteome</keyword>
<dbReference type="AlphaFoldDB" id="A0A4Y9LP59"/>
<sequence>MSTIYSALGGDRRLASGRRVVSFLERYWEAFQERRERERLRAALSDLSDRELMDIGTSRGEIDYVASNRGSDPRGVR</sequence>
<reference evidence="2 3" key="1">
    <citation type="submission" date="2019-03" db="EMBL/GenBank/DDBJ databases">
        <title>Bradyrhizobium diversity isolated from nodules of Chamaecrista fasciculata.</title>
        <authorList>
            <person name="Klepa M.S."/>
            <person name="Urquiaga M.O."/>
            <person name="Hungria M."/>
            <person name="Delamuta J.R."/>
        </authorList>
    </citation>
    <scope>NUCLEOTIDE SEQUENCE [LARGE SCALE GENOMIC DNA]</scope>
    <source>
        <strain evidence="2 3">CNPSo 3448</strain>
    </source>
</reference>
<accession>A0A4Y9LP59</accession>
<feature type="domain" description="YjiS-like" evidence="1">
    <location>
        <begin position="28"/>
        <end position="63"/>
    </location>
</feature>
<evidence type="ECO:0000313" key="3">
    <source>
        <dbReference type="Proteomes" id="UP000297966"/>
    </source>
</evidence>
<proteinExistence type="predicted"/>
<evidence type="ECO:0000259" key="1">
    <source>
        <dbReference type="Pfam" id="PF06568"/>
    </source>
</evidence>
<dbReference type="Proteomes" id="UP000297966">
    <property type="component" value="Unassembled WGS sequence"/>
</dbReference>
<comment type="caution">
    <text evidence="2">The sequence shown here is derived from an EMBL/GenBank/DDBJ whole genome shotgun (WGS) entry which is preliminary data.</text>
</comment>
<dbReference type="RefSeq" id="WP_135176437.1">
    <property type="nucleotide sequence ID" value="NZ_SPQT01000015.1"/>
</dbReference>
<evidence type="ECO:0000313" key="2">
    <source>
        <dbReference type="EMBL" id="TFV45370.1"/>
    </source>
</evidence>
<gene>
    <name evidence="2" type="ORF">E4K65_25340</name>
</gene>